<dbReference type="EMBL" id="ML987199">
    <property type="protein sequence ID" value="KAF2246309.1"/>
    <property type="molecule type" value="Genomic_DNA"/>
</dbReference>
<evidence type="ECO:0000313" key="10">
    <source>
        <dbReference type="Proteomes" id="UP000800094"/>
    </source>
</evidence>
<feature type="transmembrane region" description="Helical" evidence="7">
    <location>
        <begin position="18"/>
        <end position="36"/>
    </location>
</feature>
<evidence type="ECO:0000259" key="8">
    <source>
        <dbReference type="Pfam" id="PF20684"/>
    </source>
</evidence>
<evidence type="ECO:0000256" key="3">
    <source>
        <dbReference type="ARBA" id="ARBA00022989"/>
    </source>
</evidence>
<gene>
    <name evidence="9" type="ORF">BU26DRAFT_461975</name>
</gene>
<feature type="transmembrane region" description="Helical" evidence="7">
    <location>
        <begin position="91"/>
        <end position="119"/>
    </location>
</feature>
<feature type="transmembrane region" description="Helical" evidence="7">
    <location>
        <begin position="175"/>
        <end position="197"/>
    </location>
</feature>
<keyword evidence="10" id="KW-1185">Reference proteome</keyword>
<evidence type="ECO:0000256" key="5">
    <source>
        <dbReference type="ARBA" id="ARBA00038359"/>
    </source>
</evidence>
<dbReference type="GO" id="GO:0016020">
    <property type="term" value="C:membrane"/>
    <property type="evidence" value="ECO:0007669"/>
    <property type="project" value="UniProtKB-SubCell"/>
</dbReference>
<evidence type="ECO:0000256" key="2">
    <source>
        <dbReference type="ARBA" id="ARBA00022692"/>
    </source>
</evidence>
<dbReference type="InterPro" id="IPR052337">
    <property type="entry name" value="SAT4-like"/>
</dbReference>
<dbReference type="AlphaFoldDB" id="A0A6A6I7W7"/>
<protein>
    <recommendedName>
        <fullName evidence="8">Rhodopsin domain-containing protein</fullName>
    </recommendedName>
</protein>
<accession>A0A6A6I7W7</accession>
<feature type="transmembrane region" description="Helical" evidence="7">
    <location>
        <begin position="251"/>
        <end position="272"/>
    </location>
</feature>
<comment type="similarity">
    <text evidence="5">Belongs to the SAT4 family.</text>
</comment>
<proteinExistence type="inferred from homology"/>
<evidence type="ECO:0000256" key="7">
    <source>
        <dbReference type="SAM" id="Phobius"/>
    </source>
</evidence>
<keyword evidence="4 7" id="KW-0472">Membrane</keyword>
<feature type="domain" description="Rhodopsin" evidence="8">
    <location>
        <begin position="34"/>
        <end position="273"/>
    </location>
</feature>
<dbReference type="InterPro" id="IPR049326">
    <property type="entry name" value="Rhodopsin_dom_fungi"/>
</dbReference>
<comment type="subcellular location">
    <subcellularLocation>
        <location evidence="1">Membrane</location>
        <topology evidence="1">Multi-pass membrane protein</topology>
    </subcellularLocation>
</comment>
<feature type="transmembrane region" description="Helical" evidence="7">
    <location>
        <begin position="209"/>
        <end position="231"/>
    </location>
</feature>
<feature type="transmembrane region" description="Helical" evidence="7">
    <location>
        <begin position="126"/>
        <end position="148"/>
    </location>
</feature>
<keyword evidence="3 7" id="KW-1133">Transmembrane helix</keyword>
<sequence length="356" mass="40055">MTLPSEGDADRGGLMIKFLWSFGGIAGVILATGLYAKIRLLRHLRSTDYMVIMAYICAIIQNALLTEACRWGLGRHSRYLDRAEKYQTMKFIFLCQGWGVASPMFGRISICLLLLNFVVSNLRLKWFLWFLVITQAVVNILTIVLIYVQCGSHVSALWDPEVDAKCWSPLVQRNFGFFQCAWNSFTDLAFTVLPTIMLRGIKLPWAKKVGVIFLLSLSVIALIASIIKGYLIKELGARDDFTWNFITFQLWASAENYIVIICAIGPALRALLRSEKRSPTDEIYELGSGTRSSRLGAMMAQKWWSASGASHREKPGDDNGLARNRPGGSSQENILPLSEHCIVKRTDVDLIYEVEK</sequence>
<evidence type="ECO:0000256" key="1">
    <source>
        <dbReference type="ARBA" id="ARBA00004141"/>
    </source>
</evidence>
<dbReference type="PANTHER" id="PTHR33048">
    <property type="entry name" value="PTH11-LIKE INTEGRAL MEMBRANE PROTEIN (AFU_ORTHOLOGUE AFUA_5G11245)"/>
    <property type="match status" value="1"/>
</dbReference>
<feature type="transmembrane region" description="Helical" evidence="7">
    <location>
        <begin position="48"/>
        <end position="65"/>
    </location>
</feature>
<evidence type="ECO:0000313" key="9">
    <source>
        <dbReference type="EMBL" id="KAF2246309.1"/>
    </source>
</evidence>
<dbReference type="OrthoDB" id="3934549at2759"/>
<name>A0A6A6I7W7_9PLEO</name>
<dbReference type="Proteomes" id="UP000800094">
    <property type="component" value="Unassembled WGS sequence"/>
</dbReference>
<reference evidence="9" key="1">
    <citation type="journal article" date="2020" name="Stud. Mycol.">
        <title>101 Dothideomycetes genomes: a test case for predicting lifestyles and emergence of pathogens.</title>
        <authorList>
            <person name="Haridas S."/>
            <person name="Albert R."/>
            <person name="Binder M."/>
            <person name="Bloem J."/>
            <person name="Labutti K."/>
            <person name="Salamov A."/>
            <person name="Andreopoulos B."/>
            <person name="Baker S."/>
            <person name="Barry K."/>
            <person name="Bills G."/>
            <person name="Bluhm B."/>
            <person name="Cannon C."/>
            <person name="Castanera R."/>
            <person name="Culley D."/>
            <person name="Daum C."/>
            <person name="Ezra D."/>
            <person name="Gonzalez J."/>
            <person name="Henrissat B."/>
            <person name="Kuo A."/>
            <person name="Liang C."/>
            <person name="Lipzen A."/>
            <person name="Lutzoni F."/>
            <person name="Magnuson J."/>
            <person name="Mondo S."/>
            <person name="Nolan M."/>
            <person name="Ohm R."/>
            <person name="Pangilinan J."/>
            <person name="Park H.-J."/>
            <person name="Ramirez L."/>
            <person name="Alfaro M."/>
            <person name="Sun H."/>
            <person name="Tritt A."/>
            <person name="Yoshinaga Y."/>
            <person name="Zwiers L.-H."/>
            <person name="Turgeon B."/>
            <person name="Goodwin S."/>
            <person name="Spatafora J."/>
            <person name="Crous P."/>
            <person name="Grigoriev I."/>
        </authorList>
    </citation>
    <scope>NUCLEOTIDE SEQUENCE</scope>
    <source>
        <strain evidence="9">CBS 122368</strain>
    </source>
</reference>
<feature type="region of interest" description="Disordered" evidence="6">
    <location>
        <begin position="309"/>
        <end position="333"/>
    </location>
</feature>
<dbReference type="RefSeq" id="XP_033681313.1">
    <property type="nucleotide sequence ID" value="XM_033825077.1"/>
</dbReference>
<evidence type="ECO:0000256" key="4">
    <source>
        <dbReference type="ARBA" id="ARBA00023136"/>
    </source>
</evidence>
<keyword evidence="2 7" id="KW-0812">Transmembrane</keyword>
<dbReference type="PANTHER" id="PTHR33048:SF146">
    <property type="entry name" value="INTEGRAL MEMBRANE PROTEIN"/>
    <property type="match status" value="1"/>
</dbReference>
<dbReference type="GeneID" id="54578407"/>
<organism evidence="9 10">
    <name type="scientific">Trematosphaeria pertusa</name>
    <dbReference type="NCBI Taxonomy" id="390896"/>
    <lineage>
        <taxon>Eukaryota</taxon>
        <taxon>Fungi</taxon>
        <taxon>Dikarya</taxon>
        <taxon>Ascomycota</taxon>
        <taxon>Pezizomycotina</taxon>
        <taxon>Dothideomycetes</taxon>
        <taxon>Pleosporomycetidae</taxon>
        <taxon>Pleosporales</taxon>
        <taxon>Massarineae</taxon>
        <taxon>Trematosphaeriaceae</taxon>
        <taxon>Trematosphaeria</taxon>
    </lineage>
</organism>
<evidence type="ECO:0000256" key="6">
    <source>
        <dbReference type="SAM" id="MobiDB-lite"/>
    </source>
</evidence>
<dbReference type="Pfam" id="PF20684">
    <property type="entry name" value="Fung_rhodopsin"/>
    <property type="match status" value="1"/>
</dbReference>